<reference evidence="1" key="1">
    <citation type="submission" date="2023-07" db="EMBL/GenBank/DDBJ databases">
        <title>Chromosome-level genome assembly of Artemia franciscana.</title>
        <authorList>
            <person name="Jo E."/>
        </authorList>
    </citation>
    <scope>NUCLEOTIDE SEQUENCE</scope>
    <source>
        <tissue evidence="1">Whole body</tissue>
    </source>
</reference>
<protein>
    <submittedName>
        <fullName evidence="1">Uncharacterized protein</fullName>
    </submittedName>
</protein>
<dbReference type="EMBL" id="JAVRJZ010003736">
    <property type="protein sequence ID" value="KAK2701553.1"/>
    <property type="molecule type" value="Genomic_DNA"/>
</dbReference>
<name>A0AA88H4S8_ARTSF</name>
<evidence type="ECO:0000313" key="1">
    <source>
        <dbReference type="EMBL" id="KAK2701553.1"/>
    </source>
</evidence>
<sequence length="124" mass="13854">MLEQLLALITSRSVATEYSGTGTMTERIGGGTGIYIRADILSKLLTHLSDPNHKVIRVQCMPRNIPRDVCYLIFASIYYPESAKNRWKLHSYLQTSVDGQQQQYSRPGLSILGILARQKTIGGL</sequence>
<keyword evidence="2" id="KW-1185">Reference proteome</keyword>
<organism evidence="1 2">
    <name type="scientific">Artemia franciscana</name>
    <name type="common">Brine shrimp</name>
    <name type="synonym">Artemia sanfranciscana</name>
    <dbReference type="NCBI Taxonomy" id="6661"/>
    <lineage>
        <taxon>Eukaryota</taxon>
        <taxon>Metazoa</taxon>
        <taxon>Ecdysozoa</taxon>
        <taxon>Arthropoda</taxon>
        <taxon>Crustacea</taxon>
        <taxon>Branchiopoda</taxon>
        <taxon>Anostraca</taxon>
        <taxon>Artemiidae</taxon>
        <taxon>Artemia</taxon>
    </lineage>
</organism>
<dbReference type="AlphaFoldDB" id="A0AA88H4S8"/>
<accession>A0AA88H4S8</accession>
<comment type="caution">
    <text evidence="1">The sequence shown here is derived from an EMBL/GenBank/DDBJ whole genome shotgun (WGS) entry which is preliminary data.</text>
</comment>
<evidence type="ECO:0000313" key="2">
    <source>
        <dbReference type="Proteomes" id="UP001187531"/>
    </source>
</evidence>
<dbReference type="Proteomes" id="UP001187531">
    <property type="component" value="Unassembled WGS sequence"/>
</dbReference>
<proteinExistence type="predicted"/>
<gene>
    <name evidence="1" type="ORF">QYM36_019809</name>
</gene>